<evidence type="ECO:0000256" key="2">
    <source>
        <dbReference type="ARBA" id="ARBA00022598"/>
    </source>
</evidence>
<dbReference type="InterPro" id="IPR005479">
    <property type="entry name" value="CPAse_ATP-bd"/>
</dbReference>
<dbReference type="PANTHER" id="PTHR45007">
    <property type="entry name" value="CARBOXYLASE, PUTATIVE (AFU_ORTHOLOGUE AFUA_5G07570)-RELATED"/>
    <property type="match status" value="1"/>
</dbReference>
<evidence type="ECO:0000256" key="7">
    <source>
        <dbReference type="SAM" id="MobiDB-lite"/>
    </source>
</evidence>
<dbReference type="InterPro" id="IPR005481">
    <property type="entry name" value="BC-like_N"/>
</dbReference>
<evidence type="ECO:0000256" key="1">
    <source>
        <dbReference type="ARBA" id="ARBA00001953"/>
    </source>
</evidence>
<keyword evidence="12" id="KW-1185">Reference proteome</keyword>
<dbReference type="Pfam" id="PF02785">
    <property type="entry name" value="Biotin_carb_C"/>
    <property type="match status" value="1"/>
</dbReference>
<feature type="region of interest" description="Disordered" evidence="7">
    <location>
        <begin position="498"/>
        <end position="518"/>
    </location>
</feature>
<proteinExistence type="predicted"/>
<dbReference type="InterPro" id="IPR011053">
    <property type="entry name" value="Single_hybrid_motif"/>
</dbReference>
<dbReference type="Gene3D" id="2.40.50.100">
    <property type="match status" value="1"/>
</dbReference>
<dbReference type="InterPro" id="IPR011764">
    <property type="entry name" value="Biotin_carboxylation_dom"/>
</dbReference>
<evidence type="ECO:0000259" key="10">
    <source>
        <dbReference type="PROSITE" id="PS50979"/>
    </source>
</evidence>
<dbReference type="PROSITE" id="PS00867">
    <property type="entry name" value="CPSASE_2"/>
    <property type="match status" value="1"/>
</dbReference>
<feature type="domain" description="Biotin carboxylation" evidence="10">
    <location>
        <begin position="9"/>
        <end position="405"/>
    </location>
</feature>
<dbReference type="FunFam" id="3.30.1490.20:FF:000003">
    <property type="entry name" value="acetyl-CoA carboxylase isoform X1"/>
    <property type="match status" value="1"/>
</dbReference>
<dbReference type="Gene3D" id="3.40.50.20">
    <property type="match status" value="1"/>
</dbReference>
<evidence type="ECO:0000259" key="9">
    <source>
        <dbReference type="PROSITE" id="PS50975"/>
    </source>
</evidence>
<feature type="region of interest" description="Disordered" evidence="7">
    <location>
        <begin position="88"/>
        <end position="132"/>
    </location>
</feature>
<dbReference type="EMBL" id="GG663370">
    <property type="protein sequence ID" value="EEH05888.1"/>
    <property type="molecule type" value="Genomic_DNA"/>
</dbReference>
<dbReference type="Pfam" id="PF00289">
    <property type="entry name" value="Biotin_carb_N"/>
    <property type="match status" value="1"/>
</dbReference>
<dbReference type="InterPro" id="IPR011761">
    <property type="entry name" value="ATP-grasp"/>
</dbReference>
<dbReference type="AlphaFoldDB" id="C0NSM2"/>
<dbReference type="InterPro" id="IPR005482">
    <property type="entry name" value="Biotin_COase_C"/>
</dbReference>
<evidence type="ECO:0000256" key="4">
    <source>
        <dbReference type="ARBA" id="ARBA00022840"/>
    </source>
</evidence>
<evidence type="ECO:0000313" key="11">
    <source>
        <dbReference type="EMBL" id="EEH05888.1"/>
    </source>
</evidence>
<keyword evidence="4 6" id="KW-0067">ATP-binding</keyword>
<dbReference type="InParanoid" id="C0NSM2"/>
<dbReference type="SUPFAM" id="SSF56059">
    <property type="entry name" value="Glutathione synthetase ATP-binding domain-like"/>
    <property type="match status" value="1"/>
</dbReference>
<dbReference type="PANTHER" id="PTHR45007:SF1">
    <property type="entry name" value="CARBOXYLASE, PUTATIVE (AFU_ORTHOLOGUE AFUA_5G07570)-RELATED"/>
    <property type="match status" value="1"/>
</dbReference>
<evidence type="ECO:0000259" key="8">
    <source>
        <dbReference type="PROSITE" id="PS50968"/>
    </source>
</evidence>
<dbReference type="GO" id="GO:0046872">
    <property type="term" value="F:metal ion binding"/>
    <property type="evidence" value="ECO:0007669"/>
    <property type="project" value="InterPro"/>
</dbReference>
<keyword evidence="3 6" id="KW-0547">Nucleotide-binding</keyword>
<dbReference type="HOGENOM" id="CLU_000395_3_2_1"/>
<dbReference type="VEuPathDB" id="FungiDB:I7I50_01840"/>
<dbReference type="PROSITE" id="PS50975">
    <property type="entry name" value="ATP_GRASP"/>
    <property type="match status" value="1"/>
</dbReference>
<dbReference type="SUPFAM" id="SSF51230">
    <property type="entry name" value="Single hybrid motif"/>
    <property type="match status" value="1"/>
</dbReference>
<dbReference type="VEuPathDB" id="FungiDB:I7I50_06502"/>
<dbReference type="STRING" id="447093.C0NSM2"/>
<dbReference type="Gene3D" id="3.30.470.20">
    <property type="entry name" value="ATP-grasp fold, B domain"/>
    <property type="match status" value="2"/>
</dbReference>
<dbReference type="InterPro" id="IPR000089">
    <property type="entry name" value="Biotin_lipoyl"/>
</dbReference>
<evidence type="ECO:0000313" key="12">
    <source>
        <dbReference type="Proteomes" id="UP000001631"/>
    </source>
</evidence>
<keyword evidence="2" id="KW-0436">Ligase</keyword>
<dbReference type="Proteomes" id="UP000001631">
    <property type="component" value="Unassembled WGS sequence"/>
</dbReference>
<evidence type="ECO:0000256" key="3">
    <source>
        <dbReference type="ARBA" id="ARBA00022741"/>
    </source>
</evidence>
<dbReference type="InterPro" id="IPR011054">
    <property type="entry name" value="Rudment_hybrid_motif"/>
</dbReference>
<feature type="domain" description="ATP-grasp" evidence="9">
    <location>
        <begin position="114"/>
        <end position="350"/>
    </location>
</feature>
<gene>
    <name evidence="11" type="ORF">HCBG_06152</name>
</gene>
<reference evidence="11" key="1">
    <citation type="submission" date="2009-02" db="EMBL/GenBank/DDBJ databases">
        <title>The Genome Sequence of Ajellomyces capsulatus strain G186AR.</title>
        <authorList>
            <consortium name="The Broad Institute Genome Sequencing Platform"/>
            <person name="Champion M."/>
            <person name="Cuomo C."/>
            <person name="Ma L.-J."/>
            <person name="Henn M.R."/>
            <person name="Sil A."/>
            <person name="Goldman B."/>
            <person name="Young S.K."/>
            <person name="Kodira C.D."/>
            <person name="Zeng Q."/>
            <person name="Koehrsen M."/>
            <person name="Alvarado L."/>
            <person name="Berlin A."/>
            <person name="Borenstein D."/>
            <person name="Chen Z."/>
            <person name="Engels R."/>
            <person name="Freedman E."/>
            <person name="Gellesch M."/>
            <person name="Goldberg J."/>
            <person name="Griggs A."/>
            <person name="Gujja S."/>
            <person name="Heiman D."/>
            <person name="Hepburn T."/>
            <person name="Howarth C."/>
            <person name="Jen D."/>
            <person name="Larson L."/>
            <person name="Lewis B."/>
            <person name="Mehta T."/>
            <person name="Park D."/>
            <person name="Pearson M."/>
            <person name="Roberts A."/>
            <person name="Saif S."/>
            <person name="Shea T."/>
            <person name="Shenoy N."/>
            <person name="Sisk P."/>
            <person name="Stolte C."/>
            <person name="Sykes S."/>
            <person name="Walk T."/>
            <person name="White J."/>
            <person name="Yandava C."/>
            <person name="Klein B."/>
            <person name="McEwen J.G."/>
            <person name="Puccia R."/>
            <person name="Goldman G.H."/>
            <person name="Felipe M.S."/>
            <person name="Nino-Vega G."/>
            <person name="San-Blas G."/>
            <person name="Taylor J."/>
            <person name="Mendoza L."/>
            <person name="Galagan J."/>
            <person name="Nusbaum C."/>
            <person name="Birren B."/>
        </authorList>
    </citation>
    <scope>NUCLEOTIDE SEQUENCE</scope>
    <source>
        <strain evidence="11">G186AR</strain>
    </source>
</reference>
<name>C0NSM2_AJECG</name>
<dbReference type="SUPFAM" id="SSF51246">
    <property type="entry name" value="Rudiment single hybrid motif"/>
    <property type="match status" value="1"/>
</dbReference>
<dbReference type="PROSITE" id="PS50968">
    <property type="entry name" value="BIOTINYL_LIPOYL"/>
    <property type="match status" value="1"/>
</dbReference>
<dbReference type="CDD" id="cd06850">
    <property type="entry name" value="biotinyl_domain"/>
    <property type="match status" value="1"/>
</dbReference>
<dbReference type="GeneID" id="69039168"/>
<sequence>MSPPPPARPIKRLLVANRGEIAVRILQAARELPNIETFALYTADDRSHCDLGAPHHAVALPSPSSYMDIALLVQLALEHSIDTIHPGIRPANVGGSRGQSHRSRLGGTGKDRRQAASEDAGGGMSRADFESDENATSDIGLIRQFVAEVGYPVMVKAVDGGGGRGIRFVKGPDELQSAIDRATGESPSKKVFVEKAAVGGFHHVEVQVVGDGTGEIKYLSLGTFEFLASEKLSKFYFLEINPRLQVEHTITECISTVDLVQTQLLLAQGVSLRDMGLGDIENPEQPPATYSIQLRLCAEDPTADFALSIGKITEFHVPGGNSVRVDTHVSGSSSVVIGSDFDNMMAKIIVTSTSWDGVVRKACRVLNDARISEVKTNIDVLKGIIGNIEFQEWQIRDAMDGKEFGRYHSTWKAAASSLGSSSVLFRKGDAWSIELAPLNSTKGSGSQAPHHLLLSKLFRNEFPTSLSAEIEYTTPATATQTARTTPYRVTLARTLASSSSLSSTHRRGNPNNSSHITLPMSGKLTEMLVEEGDDIQENSVIAFVKQMKMELEVRSPKAGRVTWALELEDGDGEGVPEGILLAEVTPIDPPEQGVEVKGKL</sequence>
<evidence type="ECO:0000256" key="5">
    <source>
        <dbReference type="ARBA" id="ARBA00023267"/>
    </source>
</evidence>
<comment type="cofactor">
    <cofactor evidence="1">
        <name>biotin</name>
        <dbReference type="ChEBI" id="CHEBI:57586"/>
    </cofactor>
</comment>
<dbReference type="PROSITE" id="PS50979">
    <property type="entry name" value="BC"/>
    <property type="match status" value="1"/>
</dbReference>
<evidence type="ECO:0000256" key="6">
    <source>
        <dbReference type="PROSITE-ProRule" id="PRU00409"/>
    </source>
</evidence>
<dbReference type="RefSeq" id="XP_045286369.1">
    <property type="nucleotide sequence ID" value="XM_045433201.1"/>
</dbReference>
<accession>C0NSM2</accession>
<dbReference type="InterPro" id="IPR016185">
    <property type="entry name" value="PreATP-grasp_dom_sf"/>
</dbReference>
<feature type="domain" description="Lipoyl-binding" evidence="8">
    <location>
        <begin position="504"/>
        <end position="585"/>
    </location>
</feature>
<keyword evidence="5" id="KW-0092">Biotin</keyword>
<dbReference type="Pfam" id="PF00364">
    <property type="entry name" value="Biotin_lipoyl"/>
    <property type="match status" value="1"/>
</dbReference>
<dbReference type="SUPFAM" id="SSF52440">
    <property type="entry name" value="PreATP-grasp domain"/>
    <property type="match status" value="1"/>
</dbReference>
<organism evidence="11 12">
    <name type="scientific">Ajellomyces capsulatus (strain G186AR / H82 / ATCC MYA-2454 / RMSCC 2432)</name>
    <name type="common">Darling's disease fungus</name>
    <name type="synonym">Histoplasma capsulatum</name>
    <dbReference type="NCBI Taxonomy" id="447093"/>
    <lineage>
        <taxon>Eukaryota</taxon>
        <taxon>Fungi</taxon>
        <taxon>Dikarya</taxon>
        <taxon>Ascomycota</taxon>
        <taxon>Pezizomycotina</taxon>
        <taxon>Eurotiomycetes</taxon>
        <taxon>Eurotiomycetidae</taxon>
        <taxon>Onygenales</taxon>
        <taxon>Ajellomycetaceae</taxon>
        <taxon>Histoplasma</taxon>
    </lineage>
</organism>
<dbReference type="GO" id="GO:0005524">
    <property type="term" value="F:ATP binding"/>
    <property type="evidence" value="ECO:0007669"/>
    <property type="project" value="UniProtKB-UniRule"/>
</dbReference>
<protein>
    <submittedName>
        <fullName evidence="11">Carboxylase:pyruvate/acetyl-CoA/propionyl-CoA</fullName>
    </submittedName>
</protein>
<dbReference type="SMART" id="SM00878">
    <property type="entry name" value="Biotin_carb_C"/>
    <property type="match status" value="1"/>
</dbReference>
<dbReference type="Pfam" id="PF02786">
    <property type="entry name" value="CPSase_L_D2"/>
    <property type="match status" value="1"/>
</dbReference>
<dbReference type="GO" id="GO:0016874">
    <property type="term" value="F:ligase activity"/>
    <property type="evidence" value="ECO:0007669"/>
    <property type="project" value="UniProtKB-KW"/>
</dbReference>